<evidence type="ECO:0000313" key="2">
    <source>
        <dbReference type="Proteomes" id="UP000826188"/>
    </source>
</evidence>
<reference evidence="1 2" key="1">
    <citation type="submission" date="2021-07" db="EMBL/GenBank/DDBJ databases">
        <title>Hymenobacter profundi sp. nov., isolated from deep-sea water.</title>
        <authorList>
            <person name="Kim M.K."/>
        </authorList>
    </citation>
    <scope>NUCLEOTIDE SEQUENCE [LARGE SCALE GENOMIC DNA]</scope>
    <source>
        <strain evidence="1 2">M2</strain>
    </source>
</reference>
<proteinExistence type="predicted"/>
<dbReference type="EMBL" id="JAHWGL010000051">
    <property type="protein sequence ID" value="MBW3129419.1"/>
    <property type="molecule type" value="Genomic_DNA"/>
</dbReference>
<sequence length="49" mass="5654">MFDALDTDVTTENLLVNYIEGETEHLSWLKQQVDLMRTIGLPNYLTAQL</sequence>
<name>A0ABS6X374_9BACT</name>
<protein>
    <recommendedName>
        <fullName evidence="3">Bacterioferritin</fullName>
    </recommendedName>
</protein>
<gene>
    <name evidence="1" type="ORF">KYK14_12720</name>
</gene>
<accession>A0ABS6X374</accession>
<evidence type="ECO:0008006" key="3">
    <source>
        <dbReference type="Google" id="ProtNLM"/>
    </source>
</evidence>
<organism evidence="1 2">
    <name type="scientific">Hymenobacter profundi</name>
    <dbReference type="NCBI Taxonomy" id="1982110"/>
    <lineage>
        <taxon>Bacteria</taxon>
        <taxon>Pseudomonadati</taxon>
        <taxon>Bacteroidota</taxon>
        <taxon>Cytophagia</taxon>
        <taxon>Cytophagales</taxon>
        <taxon>Hymenobacteraceae</taxon>
        <taxon>Hymenobacter</taxon>
    </lineage>
</organism>
<evidence type="ECO:0000313" key="1">
    <source>
        <dbReference type="EMBL" id="MBW3129419.1"/>
    </source>
</evidence>
<keyword evidence="2" id="KW-1185">Reference proteome</keyword>
<dbReference type="Proteomes" id="UP000826188">
    <property type="component" value="Unassembled WGS sequence"/>
</dbReference>
<dbReference type="RefSeq" id="WP_219159260.1">
    <property type="nucleotide sequence ID" value="NZ_JAHWGL010000051.1"/>
</dbReference>
<comment type="caution">
    <text evidence="1">The sequence shown here is derived from an EMBL/GenBank/DDBJ whole genome shotgun (WGS) entry which is preliminary data.</text>
</comment>